<gene>
    <name evidence="9" type="ORF">OLC1_LOCUS8516</name>
</gene>
<dbReference type="SMART" id="SM00774">
    <property type="entry name" value="WRKY"/>
    <property type="match status" value="1"/>
</dbReference>
<dbReference type="GO" id="GO:0003700">
    <property type="term" value="F:DNA-binding transcription factor activity"/>
    <property type="evidence" value="ECO:0007669"/>
    <property type="project" value="InterPro"/>
</dbReference>
<dbReference type="Pfam" id="PF03106">
    <property type="entry name" value="WRKY"/>
    <property type="match status" value="1"/>
</dbReference>
<dbReference type="InterPro" id="IPR044810">
    <property type="entry name" value="WRKY_plant"/>
</dbReference>
<dbReference type="InterPro" id="IPR003657">
    <property type="entry name" value="WRKY_dom"/>
</dbReference>
<evidence type="ECO:0000259" key="8">
    <source>
        <dbReference type="PROSITE" id="PS50811"/>
    </source>
</evidence>
<dbReference type="PANTHER" id="PTHR31221">
    <property type="entry name" value="WRKY TRANSCRIPTION FACTOR PROTEIN 1-RELATED"/>
    <property type="match status" value="1"/>
</dbReference>
<dbReference type="PANTHER" id="PTHR31221:SF42">
    <property type="entry name" value="WRKY TRANSCRIPTION FACTOR 49-RELATED"/>
    <property type="match status" value="1"/>
</dbReference>
<keyword evidence="3" id="KW-0805">Transcription regulation</keyword>
<evidence type="ECO:0000256" key="2">
    <source>
        <dbReference type="ARBA" id="ARBA00022737"/>
    </source>
</evidence>
<dbReference type="FunFam" id="2.20.25.80:FF:000006">
    <property type="entry name" value="WRKY transcription factor"/>
    <property type="match status" value="1"/>
</dbReference>
<dbReference type="PROSITE" id="PS50811">
    <property type="entry name" value="WRKY"/>
    <property type="match status" value="1"/>
</dbReference>
<sequence>MEEFKSCPAWSDWSAADELVRELLDDESPLFFVPRMGMQSNSSNTSNYSSTLNWDVSAFCSAPTSEDTGNAFSMTRYRNQPDNISHSRISSSGRDSGKGSHDDNYRYTLRIKSCDNKALSDDGYKWRKYGQKSIKNSPNPRSYYRCTNPRCAAKKQVERCSDDPDTIIITYEGLHLHFAYPFFLLDEQQQHPMTSSPLKKQRKLAPSTSPNWHEDKPEANKNNVIVEEAEESTGNVTNGTGIPVLPTAAAIVGDYGNEFDGTDEHNFSSKGGLLEDVVPFMIRNPLNTGTWFNSSSSSSFQSSPSSPPSISWPPDSVL</sequence>
<evidence type="ECO:0000256" key="1">
    <source>
        <dbReference type="ARBA" id="ARBA00004123"/>
    </source>
</evidence>
<dbReference type="AlphaFoldDB" id="A0AAV1CRK0"/>
<keyword evidence="6" id="KW-0539">Nucleus</keyword>
<name>A0AAV1CRK0_OLDCO</name>
<dbReference type="GO" id="GO:0005634">
    <property type="term" value="C:nucleus"/>
    <property type="evidence" value="ECO:0007669"/>
    <property type="project" value="UniProtKB-SubCell"/>
</dbReference>
<dbReference type="Proteomes" id="UP001161247">
    <property type="component" value="Chromosome 3"/>
</dbReference>
<feature type="compositionally biased region" description="Low complexity" evidence="7">
    <location>
        <begin position="84"/>
        <end position="94"/>
    </location>
</feature>
<reference evidence="9" key="1">
    <citation type="submission" date="2023-03" db="EMBL/GenBank/DDBJ databases">
        <authorList>
            <person name="Julca I."/>
        </authorList>
    </citation>
    <scope>NUCLEOTIDE SEQUENCE</scope>
</reference>
<evidence type="ECO:0000313" key="10">
    <source>
        <dbReference type="Proteomes" id="UP001161247"/>
    </source>
</evidence>
<evidence type="ECO:0000256" key="4">
    <source>
        <dbReference type="ARBA" id="ARBA00023125"/>
    </source>
</evidence>
<evidence type="ECO:0000256" key="7">
    <source>
        <dbReference type="SAM" id="MobiDB-lite"/>
    </source>
</evidence>
<comment type="subcellular location">
    <subcellularLocation>
        <location evidence="1">Nucleus</location>
    </subcellularLocation>
</comment>
<keyword evidence="10" id="KW-1185">Reference proteome</keyword>
<proteinExistence type="predicted"/>
<feature type="region of interest" description="Disordered" evidence="7">
    <location>
        <begin position="191"/>
        <end position="220"/>
    </location>
</feature>
<feature type="region of interest" description="Disordered" evidence="7">
    <location>
        <begin position="293"/>
        <end position="318"/>
    </location>
</feature>
<dbReference type="SUPFAM" id="SSF118290">
    <property type="entry name" value="WRKY DNA-binding domain"/>
    <property type="match status" value="1"/>
</dbReference>
<protein>
    <submittedName>
        <fullName evidence="9">OLC1v1034868C1</fullName>
    </submittedName>
</protein>
<evidence type="ECO:0000313" key="9">
    <source>
        <dbReference type="EMBL" id="CAI9098254.1"/>
    </source>
</evidence>
<evidence type="ECO:0000256" key="3">
    <source>
        <dbReference type="ARBA" id="ARBA00023015"/>
    </source>
</evidence>
<accession>A0AAV1CRK0</accession>
<evidence type="ECO:0000256" key="5">
    <source>
        <dbReference type="ARBA" id="ARBA00023163"/>
    </source>
</evidence>
<keyword evidence="4" id="KW-0238">DNA-binding</keyword>
<organism evidence="9 10">
    <name type="scientific">Oldenlandia corymbosa var. corymbosa</name>
    <dbReference type="NCBI Taxonomy" id="529605"/>
    <lineage>
        <taxon>Eukaryota</taxon>
        <taxon>Viridiplantae</taxon>
        <taxon>Streptophyta</taxon>
        <taxon>Embryophyta</taxon>
        <taxon>Tracheophyta</taxon>
        <taxon>Spermatophyta</taxon>
        <taxon>Magnoliopsida</taxon>
        <taxon>eudicotyledons</taxon>
        <taxon>Gunneridae</taxon>
        <taxon>Pentapetalae</taxon>
        <taxon>asterids</taxon>
        <taxon>lamiids</taxon>
        <taxon>Gentianales</taxon>
        <taxon>Rubiaceae</taxon>
        <taxon>Rubioideae</taxon>
        <taxon>Spermacoceae</taxon>
        <taxon>Hedyotis-Oldenlandia complex</taxon>
        <taxon>Oldenlandia</taxon>
    </lineage>
</organism>
<evidence type="ECO:0000256" key="6">
    <source>
        <dbReference type="ARBA" id="ARBA00023242"/>
    </source>
</evidence>
<feature type="domain" description="WRKY" evidence="8">
    <location>
        <begin position="115"/>
        <end position="180"/>
    </location>
</feature>
<keyword evidence="2" id="KW-0677">Repeat</keyword>
<dbReference type="InterPro" id="IPR036576">
    <property type="entry name" value="WRKY_dom_sf"/>
</dbReference>
<dbReference type="Gene3D" id="2.20.25.80">
    <property type="entry name" value="WRKY domain"/>
    <property type="match status" value="1"/>
</dbReference>
<keyword evidence="5" id="KW-0804">Transcription</keyword>
<feature type="region of interest" description="Disordered" evidence="7">
    <location>
        <begin position="75"/>
        <end position="102"/>
    </location>
</feature>
<dbReference type="GO" id="GO:0043565">
    <property type="term" value="F:sequence-specific DNA binding"/>
    <property type="evidence" value="ECO:0007669"/>
    <property type="project" value="InterPro"/>
</dbReference>
<feature type="compositionally biased region" description="Low complexity" evidence="7">
    <location>
        <begin position="294"/>
        <end position="304"/>
    </location>
</feature>
<dbReference type="EMBL" id="OX459120">
    <property type="protein sequence ID" value="CAI9098254.1"/>
    <property type="molecule type" value="Genomic_DNA"/>
</dbReference>